<dbReference type="Gene3D" id="3.40.50.880">
    <property type="match status" value="1"/>
</dbReference>
<dbReference type="Pfam" id="PF01965">
    <property type="entry name" value="DJ-1_PfpI"/>
    <property type="match status" value="1"/>
</dbReference>
<dbReference type="PANTHER" id="PTHR43130:SF3">
    <property type="entry name" value="HTH-TYPE TRANSCRIPTIONAL REGULATOR RV1931C"/>
    <property type="match status" value="1"/>
</dbReference>
<dbReference type="Proteomes" id="UP000029499">
    <property type="component" value="Chromosome"/>
</dbReference>
<dbReference type="EMBL" id="CP009533">
    <property type="protein sequence ID" value="AIS17441.1"/>
    <property type="molecule type" value="Genomic_DNA"/>
</dbReference>
<keyword evidence="5" id="KW-1185">Reference proteome</keyword>
<feature type="domain" description="HTH araC/xylS-type" evidence="3">
    <location>
        <begin position="217"/>
        <end position="315"/>
    </location>
</feature>
<gene>
    <name evidence="4" type="ORF">LT40_08520</name>
</gene>
<keyword evidence="2" id="KW-0804">Transcription</keyword>
<accession>A0A089ZQD5</accession>
<dbReference type="GO" id="GO:0043565">
    <property type="term" value="F:sequence-specific DNA binding"/>
    <property type="evidence" value="ECO:0007669"/>
    <property type="project" value="InterPro"/>
</dbReference>
<dbReference type="InterPro" id="IPR002818">
    <property type="entry name" value="DJ-1/PfpI"/>
</dbReference>
<dbReference type="KEGG" id="prh:LT40_08520"/>
<evidence type="ECO:0000313" key="4">
    <source>
        <dbReference type="EMBL" id="AIS17441.1"/>
    </source>
</evidence>
<protein>
    <submittedName>
        <fullName evidence="4">Transcriptional regulator</fullName>
    </submittedName>
</protein>
<dbReference type="GO" id="GO:0003700">
    <property type="term" value="F:DNA-binding transcription factor activity"/>
    <property type="evidence" value="ECO:0007669"/>
    <property type="project" value="InterPro"/>
</dbReference>
<dbReference type="CDD" id="cd03137">
    <property type="entry name" value="GATase1_AraC_1"/>
    <property type="match status" value="1"/>
</dbReference>
<dbReference type="SUPFAM" id="SSF46689">
    <property type="entry name" value="Homeodomain-like"/>
    <property type="match status" value="2"/>
</dbReference>
<dbReference type="SMART" id="SM00342">
    <property type="entry name" value="HTH_ARAC"/>
    <property type="match status" value="1"/>
</dbReference>
<dbReference type="RefSeq" id="WP_043188801.1">
    <property type="nucleotide sequence ID" value="NZ_CP009533.1"/>
</dbReference>
<dbReference type="HOGENOM" id="CLU_000445_59_0_6"/>
<dbReference type="NCBIfam" id="NF006902">
    <property type="entry name" value="PRK09393.1"/>
    <property type="match status" value="1"/>
</dbReference>
<evidence type="ECO:0000259" key="3">
    <source>
        <dbReference type="PROSITE" id="PS01124"/>
    </source>
</evidence>
<organism evidence="4 5">
    <name type="scientific">Pseudomonas rhizosphaerae</name>
    <dbReference type="NCBI Taxonomy" id="216142"/>
    <lineage>
        <taxon>Bacteria</taxon>
        <taxon>Pseudomonadati</taxon>
        <taxon>Pseudomonadota</taxon>
        <taxon>Gammaproteobacteria</taxon>
        <taxon>Pseudomonadales</taxon>
        <taxon>Pseudomonadaceae</taxon>
        <taxon>Pseudomonas</taxon>
    </lineage>
</organism>
<proteinExistence type="predicted"/>
<dbReference type="InterPro" id="IPR018060">
    <property type="entry name" value="HTH_AraC"/>
</dbReference>
<evidence type="ECO:0000256" key="1">
    <source>
        <dbReference type="ARBA" id="ARBA00023015"/>
    </source>
</evidence>
<dbReference type="OrthoDB" id="9803764at2"/>
<dbReference type="PANTHER" id="PTHR43130">
    <property type="entry name" value="ARAC-FAMILY TRANSCRIPTIONAL REGULATOR"/>
    <property type="match status" value="1"/>
</dbReference>
<evidence type="ECO:0000313" key="5">
    <source>
        <dbReference type="Proteomes" id="UP000029499"/>
    </source>
</evidence>
<name>A0A089ZQD5_9PSED</name>
<dbReference type="InterPro" id="IPR029062">
    <property type="entry name" value="Class_I_gatase-like"/>
</dbReference>
<evidence type="ECO:0000256" key="2">
    <source>
        <dbReference type="ARBA" id="ARBA00023163"/>
    </source>
</evidence>
<sequence length="321" mass="35243">MHDAPGLVAILAYDGLCTFEFGIAIEIFALPRPEFDFAWYRHSIVAVDRGPLRATGGFMVSADAGYEALTEARTIVIPGWRSRDELPPHALLDALRQAHERGARLLSICSGVFVLAAAGLLDGKRATTHWRYCDELARRFPAILVDPAVLYVDSGQVITSAGSAAGIDACLHLVERDFGAHVSNTVARRLVMAPLRAGGQAQFIAAPVAQVPRHDLAAVLEWARERLGETLTVPQMAAKALMSERTFLRRFKDATGMTPKAWLQHERMARARSLLETSALDTEQVAQRCGFASAESFRVAFRKAVGLAPSFYRERFGARQR</sequence>
<dbReference type="PROSITE" id="PS01124">
    <property type="entry name" value="HTH_ARAC_FAMILY_2"/>
    <property type="match status" value="1"/>
</dbReference>
<dbReference type="AlphaFoldDB" id="A0A089ZQD5"/>
<dbReference type="Gene3D" id="1.10.10.60">
    <property type="entry name" value="Homeodomain-like"/>
    <property type="match status" value="1"/>
</dbReference>
<dbReference type="STRING" id="216142.LT40_08520"/>
<dbReference type="Pfam" id="PF12833">
    <property type="entry name" value="HTH_18"/>
    <property type="match status" value="1"/>
</dbReference>
<dbReference type="SUPFAM" id="SSF52317">
    <property type="entry name" value="Class I glutamine amidotransferase-like"/>
    <property type="match status" value="1"/>
</dbReference>
<dbReference type="InterPro" id="IPR052158">
    <property type="entry name" value="INH-QAR"/>
</dbReference>
<keyword evidence="1" id="KW-0805">Transcription regulation</keyword>
<dbReference type="eggNOG" id="COG4977">
    <property type="taxonomic scope" value="Bacteria"/>
</dbReference>
<dbReference type="InterPro" id="IPR009057">
    <property type="entry name" value="Homeodomain-like_sf"/>
</dbReference>
<reference evidence="4 5" key="1">
    <citation type="journal article" date="2015" name="J. Biotechnol.">
        <title>Complete genome sequence of Pseudomonas rhizosphaerae IH5T (=DSM 16299T), a phosphate-solubilizing rhizobacterium for bacterial biofertilizer.</title>
        <authorList>
            <person name="Kwak Y."/>
            <person name="Jung B.K."/>
            <person name="Shin J.H."/>
        </authorList>
    </citation>
    <scope>NUCLEOTIDE SEQUENCE [LARGE SCALE GENOMIC DNA]</scope>
    <source>
        <strain evidence="4">DSM 16299</strain>
    </source>
</reference>